<dbReference type="GO" id="GO:0030313">
    <property type="term" value="C:cell envelope"/>
    <property type="evidence" value="ECO:0007669"/>
    <property type="project" value="UniProtKB-SubCell"/>
</dbReference>
<protein>
    <submittedName>
        <fullName evidence="8">4Fe-4S dicluster domain-containing protein</fullName>
    </submittedName>
</protein>
<evidence type="ECO:0000313" key="9">
    <source>
        <dbReference type="Proteomes" id="UP000650524"/>
    </source>
</evidence>
<sequence length="251" mass="27983">MSGKAFFIDTTVCTACRGCQIACKQWNQLPATKTYNWGSMQNPKDLSFDTYKLVRFQEHMGSNNKPVWYFFPDQCRHCVEPPCKEASEDDAPGGIIIDSQTGAVLYTDKLKKMKAADVIESCPFNIPKAQKGTGYMSKCNMCVDRVHNGLLPACVKTCPTGAMNFGDRDKMAALAKKGLAAAKSRFPKATLTGLEDLRVFYLLAAEPKKYYTYAKVDVLPGVMDRKMAMKKIGRSLKDLSKEWQIINKLAS</sequence>
<dbReference type="PANTHER" id="PTHR43545:SF4">
    <property type="entry name" value="IRON-SULFUR PROTEIN"/>
    <property type="match status" value="1"/>
</dbReference>
<gene>
    <name evidence="8" type="ORF">H8E19_12865</name>
</gene>
<comment type="caution">
    <text evidence="8">The sequence shown here is derived from an EMBL/GenBank/DDBJ whole genome shotgun (WGS) entry which is preliminary data.</text>
</comment>
<evidence type="ECO:0000256" key="4">
    <source>
        <dbReference type="ARBA" id="ARBA00022737"/>
    </source>
</evidence>
<dbReference type="AlphaFoldDB" id="A0A8J6N2M2"/>
<accession>A0A8J6N2M2</accession>
<dbReference type="GO" id="GO:0051539">
    <property type="term" value="F:4 iron, 4 sulfur cluster binding"/>
    <property type="evidence" value="ECO:0007669"/>
    <property type="project" value="UniProtKB-KW"/>
</dbReference>
<proteinExistence type="predicted"/>
<evidence type="ECO:0000313" key="8">
    <source>
        <dbReference type="EMBL" id="MBC8178289.1"/>
    </source>
</evidence>
<keyword evidence="2" id="KW-0004">4Fe-4S</keyword>
<organism evidence="8 9">
    <name type="scientific">Candidatus Desulfacyla euxinica</name>
    <dbReference type="NCBI Taxonomy" id="2841693"/>
    <lineage>
        <taxon>Bacteria</taxon>
        <taxon>Deltaproteobacteria</taxon>
        <taxon>Candidatus Desulfacyla</taxon>
    </lineage>
</organism>
<dbReference type="EMBL" id="JACNJD010000269">
    <property type="protein sequence ID" value="MBC8178289.1"/>
    <property type="molecule type" value="Genomic_DNA"/>
</dbReference>
<keyword evidence="5" id="KW-0408">Iron</keyword>
<dbReference type="SUPFAM" id="SSF54862">
    <property type="entry name" value="4Fe-4S ferredoxins"/>
    <property type="match status" value="1"/>
</dbReference>
<evidence type="ECO:0000256" key="6">
    <source>
        <dbReference type="ARBA" id="ARBA00023014"/>
    </source>
</evidence>
<evidence type="ECO:0000256" key="1">
    <source>
        <dbReference type="ARBA" id="ARBA00004196"/>
    </source>
</evidence>
<evidence type="ECO:0000259" key="7">
    <source>
        <dbReference type="Pfam" id="PF13247"/>
    </source>
</evidence>
<evidence type="ECO:0000256" key="3">
    <source>
        <dbReference type="ARBA" id="ARBA00022723"/>
    </source>
</evidence>
<dbReference type="Proteomes" id="UP000650524">
    <property type="component" value="Unassembled WGS sequence"/>
</dbReference>
<dbReference type="InterPro" id="IPR017896">
    <property type="entry name" value="4Fe4S_Fe-S-bd"/>
</dbReference>
<keyword evidence="3" id="KW-0479">Metal-binding</keyword>
<dbReference type="InterPro" id="IPR051555">
    <property type="entry name" value="FDH_Electron_Transfer_Unit"/>
</dbReference>
<dbReference type="GO" id="GO:0046872">
    <property type="term" value="F:metal ion binding"/>
    <property type="evidence" value="ECO:0007669"/>
    <property type="project" value="UniProtKB-KW"/>
</dbReference>
<dbReference type="Gene3D" id="3.30.70.20">
    <property type="match status" value="2"/>
</dbReference>
<evidence type="ECO:0000256" key="2">
    <source>
        <dbReference type="ARBA" id="ARBA00022485"/>
    </source>
</evidence>
<reference evidence="8 9" key="1">
    <citation type="submission" date="2020-08" db="EMBL/GenBank/DDBJ databases">
        <title>Bridging the membrane lipid divide: bacteria of the FCB group superphylum have the potential to synthesize archaeal ether lipids.</title>
        <authorList>
            <person name="Villanueva L."/>
            <person name="Von Meijenfeldt F.A.B."/>
            <person name="Westbye A.B."/>
            <person name="Yadav S."/>
            <person name="Hopmans E.C."/>
            <person name="Dutilh B.E."/>
            <person name="Sinninghe Damste J.S."/>
        </authorList>
    </citation>
    <scope>NUCLEOTIDE SEQUENCE [LARGE SCALE GENOMIC DNA]</scope>
    <source>
        <strain evidence="8">NIOZ-UU27</strain>
    </source>
</reference>
<feature type="domain" description="4Fe-4S ferredoxin-type" evidence="7">
    <location>
        <begin position="67"/>
        <end position="168"/>
    </location>
</feature>
<keyword evidence="4" id="KW-0677">Repeat</keyword>
<evidence type="ECO:0000256" key="5">
    <source>
        <dbReference type="ARBA" id="ARBA00023004"/>
    </source>
</evidence>
<dbReference type="Pfam" id="PF13247">
    <property type="entry name" value="Fer4_11"/>
    <property type="match status" value="1"/>
</dbReference>
<keyword evidence="6" id="KW-0411">Iron-sulfur</keyword>
<dbReference type="PANTHER" id="PTHR43545">
    <property type="entry name" value="FORMATE DEHYDROGENASE, NITRATE-INDUCIBLE, IRON-SULFUR SUBUNIT"/>
    <property type="match status" value="1"/>
</dbReference>
<name>A0A8J6N2M2_9DELT</name>
<comment type="subcellular location">
    <subcellularLocation>
        <location evidence="1">Cell envelope</location>
    </subcellularLocation>
</comment>